<evidence type="ECO:0000313" key="1">
    <source>
        <dbReference type="EMBL" id="KAI8429832.1"/>
    </source>
</evidence>
<organism evidence="1 2">
    <name type="scientific">Choristoneura fumiferana</name>
    <name type="common">Spruce budworm moth</name>
    <name type="synonym">Archips fumiferana</name>
    <dbReference type="NCBI Taxonomy" id="7141"/>
    <lineage>
        <taxon>Eukaryota</taxon>
        <taxon>Metazoa</taxon>
        <taxon>Ecdysozoa</taxon>
        <taxon>Arthropoda</taxon>
        <taxon>Hexapoda</taxon>
        <taxon>Insecta</taxon>
        <taxon>Pterygota</taxon>
        <taxon>Neoptera</taxon>
        <taxon>Endopterygota</taxon>
        <taxon>Lepidoptera</taxon>
        <taxon>Glossata</taxon>
        <taxon>Ditrysia</taxon>
        <taxon>Tortricoidea</taxon>
        <taxon>Tortricidae</taxon>
        <taxon>Tortricinae</taxon>
        <taxon>Choristoneura</taxon>
    </lineage>
</organism>
<proteinExistence type="predicted"/>
<evidence type="ECO:0000313" key="2">
    <source>
        <dbReference type="Proteomes" id="UP001064048"/>
    </source>
</evidence>
<reference evidence="1 2" key="1">
    <citation type="journal article" date="2022" name="Genome Biol. Evol.">
        <title>The Spruce Budworm Genome: Reconstructing the Evolutionary History of Antifreeze Proteins.</title>
        <authorList>
            <person name="Beliveau C."/>
            <person name="Gagne P."/>
            <person name="Picq S."/>
            <person name="Vernygora O."/>
            <person name="Keeling C.I."/>
            <person name="Pinkney K."/>
            <person name="Doucet D."/>
            <person name="Wen F."/>
            <person name="Johnston J.S."/>
            <person name="Maaroufi H."/>
            <person name="Boyle B."/>
            <person name="Laroche J."/>
            <person name="Dewar K."/>
            <person name="Juretic N."/>
            <person name="Blackburn G."/>
            <person name="Nisole A."/>
            <person name="Brunet B."/>
            <person name="Brandao M."/>
            <person name="Lumley L."/>
            <person name="Duan J."/>
            <person name="Quan G."/>
            <person name="Lucarotti C.J."/>
            <person name="Roe A.D."/>
            <person name="Sperling F.A.H."/>
            <person name="Levesque R.C."/>
            <person name="Cusson M."/>
        </authorList>
    </citation>
    <scope>NUCLEOTIDE SEQUENCE [LARGE SCALE GENOMIC DNA]</scope>
    <source>
        <strain evidence="1">Glfc:IPQL:Cfum</strain>
    </source>
</reference>
<accession>A0ACC0K080</accession>
<protein>
    <submittedName>
        <fullName evidence="1">Uncharacterized protein</fullName>
    </submittedName>
</protein>
<sequence>MPVDLNAVKNQFKQTWLTTILSLILFAGVTYFLLWAESHTIQSNLMLEELVSSAVSIDVHTGDEAARYEGRVVHIVGPLRILEPISEPDYNIQVQAVKLRKRVQMYQWIEETTEQENFLSEPAEESQKTYWYHKDWRDYVVDSNLFYIRPGHHNPTSMPLFSETHIAENVKIGWLFLGVDVKRKVNDYYEIWSDSRPERSDIKLHSGFYYHGESALQHEVGDLRIHFSYAGREDDIDGVLQSYSPGNFPGADPISLLRKGSFSLQQLHDLESRAANVNTWKYRILGFVQVFASAMTLHPDWITFSTVPVDIEQLATVYKDLGQPGPFVFIHSFGHVDSMVGAQTYFWSNNARRCNASNIALLHPLDQASLKLYKTLFEHCYYAKQKMVWEAASAGEVLCALGRVRVRTVTRQDQPFARLGFSVPPAPLQPERAFNTCAVVSSSGALLGSGLGSFIGFSTSDLHLTNTTLQAIYCTSDKKKMPSHTIQSNLMLEELVSSAVSIDVHTGDEAARYEGRVVHIVGPLRILEPISEPDYNIQVQAVKLRKRVQMYQWIEETTEQENFLSEPAEESQKTYWYHKDWRDYVVDSNLFYIRPGHHNPTSMPLFSETHIAENVKIGWLFLGVDVKRKVNDYYEIWSDSRPERSDIKLHSGFYYHGESALQHEVGDLRIHFSYAGREDDIQLHDLESRAANVNTWKYRILGFVQVFASAMTLHPDWITLELVEKEFHRVLMSESRVFKSGLASQNIYNVHFDGEYGKRRPRGEVLCALGRVRVRTVTRQDQPFARLGFSVPPAPLQPERAFNTCAVVSSSGALLGSRLGSFIDSHDMVLRFNNAPTTNFTEDVGSKTTFRVLNSQITQKENVVLTSKEEING</sequence>
<name>A0ACC0K080_CHOFU</name>
<dbReference type="EMBL" id="CM046131">
    <property type="protein sequence ID" value="KAI8429832.1"/>
    <property type="molecule type" value="Genomic_DNA"/>
</dbReference>
<gene>
    <name evidence="1" type="ORF">MSG28_000342</name>
</gene>
<dbReference type="Proteomes" id="UP001064048">
    <property type="component" value="Chromosome Z"/>
</dbReference>
<comment type="caution">
    <text evidence="1">The sequence shown here is derived from an EMBL/GenBank/DDBJ whole genome shotgun (WGS) entry which is preliminary data.</text>
</comment>
<keyword evidence="2" id="KW-1185">Reference proteome</keyword>